<accession>A0A6G1HDH8</accession>
<dbReference type="PANTHER" id="PTHR14209">
    <property type="entry name" value="ISOAMYL ACETATE-HYDROLYZING ESTERASE 1"/>
    <property type="match status" value="1"/>
</dbReference>
<name>A0A6G1HDH8_9PEZI</name>
<dbReference type="Proteomes" id="UP000800041">
    <property type="component" value="Unassembled WGS sequence"/>
</dbReference>
<evidence type="ECO:0000313" key="3">
    <source>
        <dbReference type="Proteomes" id="UP000800041"/>
    </source>
</evidence>
<dbReference type="OrthoDB" id="671439at2759"/>
<protein>
    <submittedName>
        <fullName evidence="2">Lipolytic enzyme</fullName>
    </submittedName>
</protein>
<feature type="domain" description="SGNH hydrolase-type esterase" evidence="1">
    <location>
        <begin position="10"/>
        <end position="220"/>
    </location>
</feature>
<dbReference type="InterPro" id="IPR045136">
    <property type="entry name" value="Iah1-like"/>
</dbReference>
<dbReference type="CDD" id="cd01838">
    <property type="entry name" value="Isoamyl_acetate_hydrolase_like"/>
    <property type="match status" value="1"/>
</dbReference>
<dbReference type="AlphaFoldDB" id="A0A6G1HDH8"/>
<sequence>MVNLYDQFLLFGDSITQQADSQIRGFGFAAALRDDYMRRIEVVNRGLSGYNTDMALTVYDKVIPNPKDSKLRLMSMFFGANDACFPTARNNQCVPIPRFTANLIKMLTHPCLLAHQGVRLILITPPPINEYLQAILDNVKGYEQTRRSAFNTMLYANAVKDVGRDLNIPVVDIWTAIMLKAGWHPGQDGPLPGSEGCPRNEVLDDMLHDGLHLSPNGYKVLYDEMNKLIETCWPDQKADNLPYVLPAWDDWDKWKTFTKQ</sequence>
<dbReference type="Pfam" id="PF13472">
    <property type="entry name" value="Lipase_GDSL_2"/>
    <property type="match status" value="1"/>
</dbReference>
<dbReference type="InterPro" id="IPR013830">
    <property type="entry name" value="SGNH_hydro"/>
</dbReference>
<proteinExistence type="predicted"/>
<dbReference type="Gene3D" id="3.40.50.1110">
    <property type="entry name" value="SGNH hydrolase"/>
    <property type="match status" value="1"/>
</dbReference>
<organism evidence="2 3">
    <name type="scientific">Aulographum hederae CBS 113979</name>
    <dbReference type="NCBI Taxonomy" id="1176131"/>
    <lineage>
        <taxon>Eukaryota</taxon>
        <taxon>Fungi</taxon>
        <taxon>Dikarya</taxon>
        <taxon>Ascomycota</taxon>
        <taxon>Pezizomycotina</taxon>
        <taxon>Dothideomycetes</taxon>
        <taxon>Pleosporomycetidae</taxon>
        <taxon>Aulographales</taxon>
        <taxon>Aulographaceae</taxon>
    </lineage>
</organism>
<dbReference type="InterPro" id="IPR036514">
    <property type="entry name" value="SGNH_hydro_sf"/>
</dbReference>
<dbReference type="EMBL" id="ML977140">
    <property type="protein sequence ID" value="KAF1991117.1"/>
    <property type="molecule type" value="Genomic_DNA"/>
</dbReference>
<keyword evidence="3" id="KW-1185">Reference proteome</keyword>
<dbReference type="PANTHER" id="PTHR14209:SF19">
    <property type="entry name" value="ISOAMYL ACETATE-HYDROLYZING ESTERASE 1 HOMOLOG"/>
    <property type="match status" value="1"/>
</dbReference>
<dbReference type="SUPFAM" id="SSF52266">
    <property type="entry name" value="SGNH hydrolase"/>
    <property type="match status" value="1"/>
</dbReference>
<evidence type="ECO:0000259" key="1">
    <source>
        <dbReference type="Pfam" id="PF13472"/>
    </source>
</evidence>
<reference evidence="2" key="1">
    <citation type="journal article" date="2020" name="Stud. Mycol.">
        <title>101 Dothideomycetes genomes: a test case for predicting lifestyles and emergence of pathogens.</title>
        <authorList>
            <person name="Haridas S."/>
            <person name="Albert R."/>
            <person name="Binder M."/>
            <person name="Bloem J."/>
            <person name="Labutti K."/>
            <person name="Salamov A."/>
            <person name="Andreopoulos B."/>
            <person name="Baker S."/>
            <person name="Barry K."/>
            <person name="Bills G."/>
            <person name="Bluhm B."/>
            <person name="Cannon C."/>
            <person name="Castanera R."/>
            <person name="Culley D."/>
            <person name="Daum C."/>
            <person name="Ezra D."/>
            <person name="Gonzalez J."/>
            <person name="Henrissat B."/>
            <person name="Kuo A."/>
            <person name="Liang C."/>
            <person name="Lipzen A."/>
            <person name="Lutzoni F."/>
            <person name="Magnuson J."/>
            <person name="Mondo S."/>
            <person name="Nolan M."/>
            <person name="Ohm R."/>
            <person name="Pangilinan J."/>
            <person name="Park H.-J."/>
            <person name="Ramirez L."/>
            <person name="Alfaro M."/>
            <person name="Sun H."/>
            <person name="Tritt A."/>
            <person name="Yoshinaga Y."/>
            <person name="Zwiers L.-H."/>
            <person name="Turgeon B."/>
            <person name="Goodwin S."/>
            <person name="Spatafora J."/>
            <person name="Crous P."/>
            <person name="Grigoriev I."/>
        </authorList>
    </citation>
    <scope>NUCLEOTIDE SEQUENCE</scope>
    <source>
        <strain evidence="2">CBS 113979</strain>
    </source>
</reference>
<gene>
    <name evidence="2" type="ORF">K402DRAFT_347059</name>
</gene>
<evidence type="ECO:0000313" key="2">
    <source>
        <dbReference type="EMBL" id="KAF1991117.1"/>
    </source>
</evidence>